<accession>A0A2T0K9H0</accession>
<dbReference type="AlphaFoldDB" id="A0A2T0K9H0"/>
<name>A0A2T0K9H0_9ACTN</name>
<comment type="subcellular location">
    <subcellularLocation>
        <location evidence="2">Cell membrane</location>
        <topology evidence="2">Multi-pass membrane protein</topology>
    </subcellularLocation>
</comment>
<dbReference type="GO" id="GO:0030295">
    <property type="term" value="F:protein kinase activator activity"/>
    <property type="evidence" value="ECO:0007669"/>
    <property type="project" value="TreeGrafter"/>
</dbReference>
<proteinExistence type="predicted"/>
<evidence type="ECO:0000313" key="19">
    <source>
        <dbReference type="Proteomes" id="UP000239415"/>
    </source>
</evidence>
<feature type="transmembrane region" description="Helical" evidence="15">
    <location>
        <begin position="123"/>
        <end position="144"/>
    </location>
</feature>
<dbReference type="EMBL" id="PVMZ01000009">
    <property type="protein sequence ID" value="PRX19792.1"/>
    <property type="molecule type" value="Genomic_DNA"/>
</dbReference>
<feature type="transmembrane region" description="Helical" evidence="15">
    <location>
        <begin position="198"/>
        <end position="217"/>
    </location>
</feature>
<dbReference type="CDD" id="cd00082">
    <property type="entry name" value="HisKA"/>
    <property type="match status" value="1"/>
</dbReference>
<dbReference type="SMART" id="SM00388">
    <property type="entry name" value="HisKA"/>
    <property type="match status" value="1"/>
</dbReference>
<evidence type="ECO:0000256" key="4">
    <source>
        <dbReference type="ARBA" id="ARBA00022475"/>
    </source>
</evidence>
<feature type="transmembrane region" description="Helical" evidence="15">
    <location>
        <begin position="90"/>
        <end position="111"/>
    </location>
</feature>
<dbReference type="PROSITE" id="PS50109">
    <property type="entry name" value="HIS_KIN"/>
    <property type="match status" value="1"/>
</dbReference>
<keyword evidence="11 15" id="KW-1133">Transmembrane helix</keyword>
<evidence type="ECO:0000256" key="5">
    <source>
        <dbReference type="ARBA" id="ARBA00022553"/>
    </source>
</evidence>
<evidence type="ECO:0000256" key="14">
    <source>
        <dbReference type="ARBA" id="ARBA00039401"/>
    </source>
</evidence>
<dbReference type="InterPro" id="IPR003661">
    <property type="entry name" value="HisK_dim/P_dom"/>
</dbReference>
<keyword evidence="5" id="KW-0597">Phosphoprotein</keyword>
<evidence type="ECO:0000313" key="18">
    <source>
        <dbReference type="EMBL" id="PRX19792.1"/>
    </source>
</evidence>
<keyword evidence="13 15" id="KW-0472">Membrane</keyword>
<feature type="transmembrane region" description="Helical" evidence="15">
    <location>
        <begin position="33"/>
        <end position="49"/>
    </location>
</feature>
<dbReference type="GO" id="GO:0005524">
    <property type="term" value="F:ATP binding"/>
    <property type="evidence" value="ECO:0007669"/>
    <property type="project" value="UniProtKB-KW"/>
</dbReference>
<evidence type="ECO:0000256" key="7">
    <source>
        <dbReference type="ARBA" id="ARBA00022692"/>
    </source>
</evidence>
<dbReference type="SUPFAM" id="SSF47384">
    <property type="entry name" value="Homodimeric domain of signal transducing histidine kinase"/>
    <property type="match status" value="1"/>
</dbReference>
<dbReference type="InterPro" id="IPR036890">
    <property type="entry name" value="HATPase_C_sf"/>
</dbReference>
<dbReference type="InterPro" id="IPR036097">
    <property type="entry name" value="HisK_dim/P_sf"/>
</dbReference>
<dbReference type="Gene3D" id="3.30.565.10">
    <property type="entry name" value="Histidine kinase-like ATPase, C-terminal domain"/>
    <property type="match status" value="1"/>
</dbReference>
<feature type="transmembrane region" description="Helical" evidence="15">
    <location>
        <begin position="61"/>
        <end position="84"/>
    </location>
</feature>
<feature type="transmembrane region" description="Helical" evidence="15">
    <location>
        <begin position="245"/>
        <end position="261"/>
    </location>
</feature>
<protein>
    <recommendedName>
        <fullName evidence="14">Sensor-like histidine kinase SenX3</fullName>
        <ecNumber evidence="3">2.7.13.3</ecNumber>
    </recommendedName>
</protein>
<feature type="transmembrane region" description="Helical" evidence="15">
    <location>
        <begin position="273"/>
        <end position="297"/>
    </location>
</feature>
<evidence type="ECO:0000256" key="2">
    <source>
        <dbReference type="ARBA" id="ARBA00004651"/>
    </source>
</evidence>
<evidence type="ECO:0000256" key="15">
    <source>
        <dbReference type="SAM" id="Phobius"/>
    </source>
</evidence>
<keyword evidence="4" id="KW-1003">Cell membrane</keyword>
<dbReference type="Proteomes" id="UP000239415">
    <property type="component" value="Unassembled WGS sequence"/>
</dbReference>
<dbReference type="Gene3D" id="1.10.287.130">
    <property type="match status" value="1"/>
</dbReference>
<keyword evidence="6" id="KW-0808">Transferase</keyword>
<evidence type="ECO:0000256" key="13">
    <source>
        <dbReference type="ARBA" id="ARBA00023136"/>
    </source>
</evidence>
<keyword evidence="10" id="KW-0067">ATP-binding</keyword>
<evidence type="ECO:0000256" key="10">
    <source>
        <dbReference type="ARBA" id="ARBA00022840"/>
    </source>
</evidence>
<dbReference type="InterPro" id="IPR035965">
    <property type="entry name" value="PAS-like_dom_sf"/>
</dbReference>
<dbReference type="GO" id="GO:0000156">
    <property type="term" value="F:phosphorelay response regulator activity"/>
    <property type="evidence" value="ECO:0007669"/>
    <property type="project" value="TreeGrafter"/>
</dbReference>
<organism evidence="18 19">
    <name type="scientific">Actinoplanes italicus</name>
    <dbReference type="NCBI Taxonomy" id="113567"/>
    <lineage>
        <taxon>Bacteria</taxon>
        <taxon>Bacillati</taxon>
        <taxon>Actinomycetota</taxon>
        <taxon>Actinomycetes</taxon>
        <taxon>Micromonosporales</taxon>
        <taxon>Micromonosporaceae</taxon>
        <taxon>Actinoplanes</taxon>
    </lineage>
</organism>
<keyword evidence="8" id="KW-0547">Nucleotide-binding</keyword>
<dbReference type="PROSITE" id="PS50112">
    <property type="entry name" value="PAS"/>
    <property type="match status" value="1"/>
</dbReference>
<dbReference type="SUPFAM" id="SSF55874">
    <property type="entry name" value="ATPase domain of HSP90 chaperone/DNA topoisomerase II/histidine kinase"/>
    <property type="match status" value="1"/>
</dbReference>
<dbReference type="PANTHER" id="PTHR42878:SF7">
    <property type="entry name" value="SENSOR HISTIDINE KINASE GLRK"/>
    <property type="match status" value="1"/>
</dbReference>
<evidence type="ECO:0000256" key="9">
    <source>
        <dbReference type="ARBA" id="ARBA00022777"/>
    </source>
</evidence>
<dbReference type="GO" id="GO:0005886">
    <property type="term" value="C:plasma membrane"/>
    <property type="evidence" value="ECO:0007669"/>
    <property type="project" value="UniProtKB-SubCell"/>
</dbReference>
<evidence type="ECO:0000256" key="12">
    <source>
        <dbReference type="ARBA" id="ARBA00023012"/>
    </source>
</evidence>
<dbReference type="EC" id="2.7.13.3" evidence="3"/>
<gene>
    <name evidence="18" type="ORF">CLV67_10957</name>
</gene>
<feature type="domain" description="Histidine kinase" evidence="16">
    <location>
        <begin position="452"/>
        <end position="665"/>
    </location>
</feature>
<dbReference type="PRINTS" id="PR00344">
    <property type="entry name" value="BCTRLSENSOR"/>
</dbReference>
<comment type="caution">
    <text evidence="18">The sequence shown here is derived from an EMBL/GenBank/DDBJ whole genome shotgun (WGS) entry which is preliminary data.</text>
</comment>
<comment type="catalytic activity">
    <reaction evidence="1">
        <text>ATP + protein L-histidine = ADP + protein N-phospho-L-histidine.</text>
        <dbReference type="EC" id="2.7.13.3"/>
    </reaction>
</comment>
<evidence type="ECO:0000256" key="8">
    <source>
        <dbReference type="ARBA" id="ARBA00022741"/>
    </source>
</evidence>
<dbReference type="Pfam" id="PF05231">
    <property type="entry name" value="MASE1"/>
    <property type="match status" value="1"/>
</dbReference>
<dbReference type="InterPro" id="IPR005467">
    <property type="entry name" value="His_kinase_dom"/>
</dbReference>
<evidence type="ECO:0000256" key="11">
    <source>
        <dbReference type="ARBA" id="ARBA00022989"/>
    </source>
</evidence>
<evidence type="ECO:0000259" key="17">
    <source>
        <dbReference type="PROSITE" id="PS50112"/>
    </source>
</evidence>
<dbReference type="InterPro" id="IPR007895">
    <property type="entry name" value="MASE1"/>
</dbReference>
<dbReference type="SUPFAM" id="SSF55785">
    <property type="entry name" value="PYP-like sensor domain (PAS domain)"/>
    <property type="match status" value="1"/>
</dbReference>
<feature type="domain" description="PAS" evidence="17">
    <location>
        <begin position="318"/>
        <end position="354"/>
    </location>
</feature>
<dbReference type="Gene3D" id="3.30.450.20">
    <property type="entry name" value="PAS domain"/>
    <property type="match status" value="1"/>
</dbReference>
<keyword evidence="12" id="KW-0902">Two-component regulatory system</keyword>
<sequence length="676" mass="72425">MRNSMGVPPAAGFAVLHLIAVLAGARTTLGDPGLPMIWPAAGVAVLWLVNRRESRWRWVDMVAIGVITFGGLAAAGAGIEVALLEIAPAMVGPMVFIVAAGRWLPGLWAGPDGGRSLARLGELWRLLLCAALASVTGTLLHVVGELAAGADGGFSGLGTVTRLVRDTVAVVLFGVALRRIGHLHRNRWAELRGLGRDRWLECSAIVAVSGVAYWYVFSSHEDLPVGFLLIPLTVWAALRMPTSVAIVHVVVFGFVALLYTIGGHGPYARVADIGTTALLIQLYVGIVGAVGFALALVRDERDSLIQRLKVSEQEATDRATMMTTVVDSMTEGLAILDHTGRLVLRNPAAGRLLGSASSVTGTVALGSDHGFFRPDGTPLTDAELPHVRALAGEDAAPMDVLVRNAAVPEGRVVRFNVARLALVTGPYHVVVVFHDVTADRRHRDELMSFAGRVAHNLLNPLTTIEGWSEVLEQELAGYQPAERVERIQRASARMRTFLNGLLSYTAARDGKLMPTTVNLALLVGDIVNSRLDHAESTGAAPPYFEVGRLDPVDADPVLLRQLLENLIDNSLRMMAPGVGPYLAISCQPAPKRMVRIDILDNSVGIPPGKRHEIWTNFHRDKGSDSNGLELAICKRIVERHGGTIEAVANPHGTGNRMSFTLPAGRSAYARALAPTR</sequence>
<dbReference type="GO" id="GO:0007234">
    <property type="term" value="P:osmosensory signaling via phosphorelay pathway"/>
    <property type="evidence" value="ECO:0007669"/>
    <property type="project" value="TreeGrafter"/>
</dbReference>
<keyword evidence="9" id="KW-0418">Kinase</keyword>
<dbReference type="SMART" id="SM00387">
    <property type="entry name" value="HATPase_c"/>
    <property type="match status" value="1"/>
</dbReference>
<dbReference type="InterPro" id="IPR000014">
    <property type="entry name" value="PAS"/>
</dbReference>
<reference evidence="18 19" key="1">
    <citation type="submission" date="2018-03" db="EMBL/GenBank/DDBJ databases">
        <title>Genomic Encyclopedia of Archaeal and Bacterial Type Strains, Phase II (KMG-II): from individual species to whole genera.</title>
        <authorList>
            <person name="Goeker M."/>
        </authorList>
    </citation>
    <scope>NUCLEOTIDE SEQUENCE [LARGE SCALE GENOMIC DNA]</scope>
    <source>
        <strain evidence="18 19">DSM 43146</strain>
    </source>
</reference>
<dbReference type="InterPro" id="IPR050351">
    <property type="entry name" value="BphY/WalK/GraS-like"/>
</dbReference>
<feature type="transmembrane region" description="Helical" evidence="15">
    <location>
        <begin position="156"/>
        <end position="177"/>
    </location>
</feature>
<dbReference type="InterPro" id="IPR003594">
    <property type="entry name" value="HATPase_dom"/>
</dbReference>
<dbReference type="GO" id="GO:0000155">
    <property type="term" value="F:phosphorelay sensor kinase activity"/>
    <property type="evidence" value="ECO:0007669"/>
    <property type="project" value="InterPro"/>
</dbReference>
<dbReference type="InterPro" id="IPR004358">
    <property type="entry name" value="Sig_transdc_His_kin-like_C"/>
</dbReference>
<keyword evidence="19" id="KW-1185">Reference proteome</keyword>
<evidence type="ECO:0000256" key="1">
    <source>
        <dbReference type="ARBA" id="ARBA00000085"/>
    </source>
</evidence>
<dbReference type="Pfam" id="PF00512">
    <property type="entry name" value="HisKA"/>
    <property type="match status" value="1"/>
</dbReference>
<evidence type="ECO:0000256" key="3">
    <source>
        <dbReference type="ARBA" id="ARBA00012438"/>
    </source>
</evidence>
<keyword evidence="7 15" id="KW-0812">Transmembrane</keyword>
<evidence type="ECO:0000256" key="6">
    <source>
        <dbReference type="ARBA" id="ARBA00022679"/>
    </source>
</evidence>
<dbReference type="Pfam" id="PF02518">
    <property type="entry name" value="HATPase_c"/>
    <property type="match status" value="1"/>
</dbReference>
<dbReference type="PANTHER" id="PTHR42878">
    <property type="entry name" value="TWO-COMPONENT HISTIDINE KINASE"/>
    <property type="match status" value="1"/>
</dbReference>
<evidence type="ECO:0000259" key="16">
    <source>
        <dbReference type="PROSITE" id="PS50109"/>
    </source>
</evidence>